<evidence type="ECO:0000256" key="3">
    <source>
        <dbReference type="ARBA" id="ARBA00023015"/>
    </source>
</evidence>
<evidence type="ECO:0000256" key="5">
    <source>
        <dbReference type="HAMAP-Rule" id="MF_00948"/>
    </source>
</evidence>
<dbReference type="InterPro" id="IPR043425">
    <property type="entry name" value="NusG-like"/>
</dbReference>
<dbReference type="FunFam" id="2.30.30.30:FF:000002">
    <property type="entry name" value="Transcription termination/antitermination factor NusG"/>
    <property type="match status" value="1"/>
</dbReference>
<dbReference type="PROSITE" id="PS01014">
    <property type="entry name" value="NUSG"/>
    <property type="match status" value="1"/>
</dbReference>
<dbReference type="STRING" id="317577.GCA_000419625_00546"/>
<dbReference type="Pfam" id="PF02357">
    <property type="entry name" value="NusG"/>
    <property type="match status" value="1"/>
</dbReference>
<organism evidence="10 11">
    <name type="scientific">Deinococcus ficus</name>
    <dbReference type="NCBI Taxonomy" id="317577"/>
    <lineage>
        <taxon>Bacteria</taxon>
        <taxon>Thermotogati</taxon>
        <taxon>Deinococcota</taxon>
        <taxon>Deinococci</taxon>
        <taxon>Deinococcales</taxon>
        <taxon>Deinococcaceae</taxon>
        <taxon>Deinococcus</taxon>
    </lineage>
</organism>
<evidence type="ECO:0000259" key="8">
    <source>
        <dbReference type="SMART" id="SM00738"/>
    </source>
</evidence>
<evidence type="ECO:0000313" key="10">
    <source>
        <dbReference type="EMBL" id="ASN80110.1"/>
    </source>
</evidence>
<dbReference type="InterPro" id="IPR008991">
    <property type="entry name" value="Translation_prot_SH3-like_sf"/>
</dbReference>
<reference evidence="10 11" key="1">
    <citation type="submission" date="2017-05" db="EMBL/GenBank/DDBJ databases">
        <title>The complete genome sequence of Deinococcus ficus isolated from the rhizosphere of the Ficus religiosa L. in Taiwan.</title>
        <authorList>
            <person name="Wu K.-M."/>
            <person name="Liao T.-L."/>
            <person name="Liu Y.-M."/>
            <person name="Young C.-C."/>
            <person name="Tsai S.-F."/>
        </authorList>
    </citation>
    <scope>NUCLEOTIDE SEQUENCE [LARGE SCALE GENOMIC DNA]</scope>
    <source>
        <strain evidence="10 11">CC-FR2-10</strain>
    </source>
</reference>
<proteinExistence type="inferred from homology"/>
<dbReference type="PANTHER" id="PTHR30265:SF2">
    <property type="entry name" value="TRANSCRIPTION TERMINATION_ANTITERMINATION PROTEIN NUSG"/>
    <property type="match status" value="1"/>
</dbReference>
<dbReference type="InterPro" id="IPR005824">
    <property type="entry name" value="KOW"/>
</dbReference>
<keyword evidence="11" id="KW-1185">Reference proteome</keyword>
<dbReference type="InterPro" id="IPR036735">
    <property type="entry name" value="NGN_dom_sf"/>
</dbReference>
<evidence type="ECO:0000256" key="1">
    <source>
        <dbReference type="ARBA" id="ARBA00022472"/>
    </source>
</evidence>
<dbReference type="PANTHER" id="PTHR30265">
    <property type="entry name" value="RHO-INTERACTING TRANSCRIPTION TERMINATION FACTOR NUSG"/>
    <property type="match status" value="1"/>
</dbReference>
<dbReference type="RefSeq" id="WP_022800167.1">
    <property type="nucleotide sequence ID" value="NZ_ATTJ01000001.1"/>
</dbReference>
<dbReference type="SUPFAM" id="SSF82679">
    <property type="entry name" value="N-utilization substance G protein NusG, N-terminal domain"/>
    <property type="match status" value="1"/>
</dbReference>
<evidence type="ECO:0000256" key="6">
    <source>
        <dbReference type="NCBIfam" id="TIGR00922"/>
    </source>
</evidence>
<dbReference type="InterPro" id="IPR006645">
    <property type="entry name" value="NGN-like_dom"/>
</dbReference>
<evidence type="ECO:0000256" key="4">
    <source>
        <dbReference type="ARBA" id="ARBA00023163"/>
    </source>
</evidence>
<dbReference type="SMART" id="SM00739">
    <property type="entry name" value="KOW"/>
    <property type="match status" value="1"/>
</dbReference>
<dbReference type="GO" id="GO:0032784">
    <property type="term" value="P:regulation of DNA-templated transcription elongation"/>
    <property type="evidence" value="ECO:0007669"/>
    <property type="project" value="InterPro"/>
</dbReference>
<keyword evidence="1 5" id="KW-0806">Transcription termination</keyword>
<evidence type="ECO:0000259" key="9">
    <source>
        <dbReference type="SMART" id="SM00739"/>
    </source>
</evidence>
<evidence type="ECO:0000313" key="11">
    <source>
        <dbReference type="Proteomes" id="UP000259030"/>
    </source>
</evidence>
<dbReference type="KEGG" id="dfc:DFI_02970"/>
<dbReference type="CDD" id="cd06091">
    <property type="entry name" value="KOW_NusG"/>
    <property type="match status" value="1"/>
</dbReference>
<name>A0A221SU15_9DEIO</name>
<dbReference type="HAMAP" id="MF_00948">
    <property type="entry name" value="NusG"/>
    <property type="match status" value="1"/>
</dbReference>
<dbReference type="EMBL" id="CP021081">
    <property type="protein sequence ID" value="ASN80110.1"/>
    <property type="molecule type" value="Genomic_DNA"/>
</dbReference>
<feature type="domain" description="NusG-like N-terminal" evidence="8">
    <location>
        <begin position="2"/>
        <end position="120"/>
    </location>
</feature>
<dbReference type="GO" id="GO:0006354">
    <property type="term" value="P:DNA-templated transcription elongation"/>
    <property type="evidence" value="ECO:0007669"/>
    <property type="project" value="UniProtKB-UniRule"/>
</dbReference>
<dbReference type="Pfam" id="PF00467">
    <property type="entry name" value="KOW"/>
    <property type="match status" value="1"/>
</dbReference>
<dbReference type="InterPro" id="IPR015869">
    <property type="entry name" value="Transcrpt_antiterm_NusG_bac_CS"/>
</dbReference>
<feature type="domain" description="KOW" evidence="9">
    <location>
        <begin position="139"/>
        <end position="166"/>
    </location>
</feature>
<evidence type="ECO:0000256" key="7">
    <source>
        <dbReference type="RuleBase" id="RU000538"/>
    </source>
</evidence>
<dbReference type="GO" id="GO:0005829">
    <property type="term" value="C:cytosol"/>
    <property type="evidence" value="ECO:0007669"/>
    <property type="project" value="UniProtKB-ARBA"/>
</dbReference>
<protein>
    <recommendedName>
        <fullName evidence="5 6">Transcription termination/antitermination protein NusG</fullName>
    </recommendedName>
</protein>
<dbReference type="Gene3D" id="3.30.70.940">
    <property type="entry name" value="NusG, N-terminal domain"/>
    <property type="match status" value="1"/>
</dbReference>
<dbReference type="Gene3D" id="2.30.30.30">
    <property type="match status" value="1"/>
</dbReference>
<keyword evidence="3 5" id="KW-0805">Transcription regulation</keyword>
<dbReference type="InterPro" id="IPR047050">
    <property type="entry name" value="NGN"/>
</dbReference>
<dbReference type="CDD" id="cd09891">
    <property type="entry name" value="NGN_Bact_1"/>
    <property type="match status" value="1"/>
</dbReference>
<keyword evidence="2 5" id="KW-0889">Transcription antitermination</keyword>
<dbReference type="Proteomes" id="UP000259030">
    <property type="component" value="Chromosome"/>
</dbReference>
<dbReference type="GO" id="GO:0006353">
    <property type="term" value="P:DNA-templated transcription termination"/>
    <property type="evidence" value="ECO:0007669"/>
    <property type="project" value="UniProtKB-UniRule"/>
</dbReference>
<dbReference type="OrthoDB" id="9809075at2"/>
<evidence type="ECO:0000256" key="2">
    <source>
        <dbReference type="ARBA" id="ARBA00022814"/>
    </source>
</evidence>
<dbReference type="NCBIfam" id="TIGR00922">
    <property type="entry name" value="nusG"/>
    <property type="match status" value="1"/>
</dbReference>
<accession>A0A221SU15</accession>
<dbReference type="SUPFAM" id="SSF50104">
    <property type="entry name" value="Translation proteins SH3-like domain"/>
    <property type="match status" value="1"/>
</dbReference>
<comment type="similarity">
    <text evidence="5 7">Belongs to the NusG family.</text>
</comment>
<sequence>MSIEWYAVHTYVGQEDRVQQHLMERATKLGMRGTKIFQVLQPKEKAVELREGGKKEEVERLLFPGYVFVQMDVEDDDAPGELGESWEVVRGTSGVTGFVGTATRPVPLSPEEVERLLASVGVARQPVQEEVSAPRVKIDLKAGDMVRVTSGPFADFSGVVSEVNIPQAKVKVLVSIFGRETPVELDFSQVSK</sequence>
<dbReference type="InterPro" id="IPR001062">
    <property type="entry name" value="Transcrpt_antiterm_NusG"/>
</dbReference>
<keyword evidence="4 5" id="KW-0804">Transcription</keyword>
<comment type="function">
    <text evidence="5 7">Participates in transcription elongation, termination and antitermination.</text>
</comment>
<dbReference type="GO" id="GO:0031564">
    <property type="term" value="P:transcription antitermination"/>
    <property type="evidence" value="ECO:0007669"/>
    <property type="project" value="UniProtKB-UniRule"/>
</dbReference>
<dbReference type="AlphaFoldDB" id="A0A221SU15"/>
<dbReference type="SMART" id="SM00738">
    <property type="entry name" value="NGN"/>
    <property type="match status" value="1"/>
</dbReference>
<dbReference type="InterPro" id="IPR014722">
    <property type="entry name" value="Rib_uL2_dom2"/>
</dbReference>
<gene>
    <name evidence="5" type="primary">nusG</name>
    <name evidence="10" type="ORF">DFI_02970</name>
</gene>
<dbReference type="PRINTS" id="PR00338">
    <property type="entry name" value="NUSGTNSCPFCT"/>
</dbReference>